<sequence>MIKYKLTKRKNKIKGVVLNTSKELTVLINNPVDYQIDGLLIINNSKIEKESLVLDELKDYIITDKFKSICIKNNYQKIEYKNFQDLFYYLKINEIFCELSLTKEDSIYIGRVIDIKHNSIDIDFYTTDFNLLDKAYVLFDDITTIKIFTDYSLTFKEFHK</sequence>
<protein>
    <submittedName>
        <fullName evidence="1">Uncharacterized protein</fullName>
    </submittedName>
</protein>
<proteinExistence type="predicted"/>
<organism evidence="1 2">
    <name type="scientific">Chishuiella changwenlii</name>
    <dbReference type="NCBI Taxonomy" id="1434701"/>
    <lineage>
        <taxon>Bacteria</taxon>
        <taxon>Pseudomonadati</taxon>
        <taxon>Bacteroidota</taxon>
        <taxon>Flavobacteriia</taxon>
        <taxon>Flavobacteriales</taxon>
        <taxon>Weeksellaceae</taxon>
        <taxon>Chishuiella</taxon>
    </lineage>
</organism>
<dbReference type="EMBL" id="FRBH01000024">
    <property type="protein sequence ID" value="SHL76781.1"/>
    <property type="molecule type" value="Genomic_DNA"/>
</dbReference>
<evidence type="ECO:0000313" key="1">
    <source>
        <dbReference type="EMBL" id="SHL76781.1"/>
    </source>
</evidence>
<dbReference type="Proteomes" id="UP000184120">
    <property type="component" value="Unassembled WGS sequence"/>
</dbReference>
<name>A0A1M7DB76_9FLAO</name>
<gene>
    <name evidence="1" type="ORF">SAMN05443634_1241</name>
</gene>
<accession>A0A1M7DB76</accession>
<dbReference type="RefSeq" id="WP_072934144.1">
    <property type="nucleotide sequence ID" value="NZ_FRBH01000024.1"/>
</dbReference>
<dbReference type="STRING" id="1434701.SAMN05443634_1241"/>
<dbReference type="AlphaFoldDB" id="A0A1M7DB76"/>
<evidence type="ECO:0000313" key="2">
    <source>
        <dbReference type="Proteomes" id="UP000184120"/>
    </source>
</evidence>
<reference evidence="2" key="1">
    <citation type="submission" date="2016-11" db="EMBL/GenBank/DDBJ databases">
        <authorList>
            <person name="Varghese N."/>
            <person name="Submissions S."/>
        </authorList>
    </citation>
    <scope>NUCLEOTIDE SEQUENCE [LARGE SCALE GENOMIC DNA]</scope>
    <source>
        <strain evidence="2">DSM 27989</strain>
    </source>
</reference>
<dbReference type="OrthoDB" id="893348at2"/>